<sequence>MISITVIVPTYRRPQDLARCLEALKHQTRTVNQLIVTIRDIDTETWEFLATYNPDSLPLQTTTVTVTGVVAAMNKGLSLATGDIITFTDDDAAPHPDWLERMEANFQTDEKIGAVGGRDWQYIGNRIKEEGDREDVGRLQWFGRVIGNHHFGVGKAREVDVLKGVNMGFRRNAIQGMGFDERMLGTGAQVHFELAFNLALRRRGWKIIFDPLVAVDHYPAVRFDEDKRDQFNNIAWLNAVHNETLVLLEHFSLLQRTIFIIWAFLIGTREALGLLQLFRLLPSESTLAVQKWVASVDGRIKGLQSWLTYRNVTTTKVAITK</sequence>
<proteinExistence type="inferred from homology"/>
<name>A0A2A2TEV4_9CYAN</name>
<gene>
    <name evidence="6" type="ORF">CK510_20180</name>
</gene>
<evidence type="ECO:0000256" key="2">
    <source>
        <dbReference type="ARBA" id="ARBA00006739"/>
    </source>
</evidence>
<dbReference type="Proteomes" id="UP000218238">
    <property type="component" value="Unassembled WGS sequence"/>
</dbReference>
<dbReference type="GO" id="GO:0016757">
    <property type="term" value="F:glycosyltransferase activity"/>
    <property type="evidence" value="ECO:0007669"/>
    <property type="project" value="UniProtKB-KW"/>
</dbReference>
<comment type="similarity">
    <text evidence="2">Belongs to the glycosyltransferase 2 family.</text>
</comment>
<organism evidence="6 7">
    <name type="scientific">Brunnivagina elsteri CCALA 953</name>
    <dbReference type="NCBI Taxonomy" id="987040"/>
    <lineage>
        <taxon>Bacteria</taxon>
        <taxon>Bacillati</taxon>
        <taxon>Cyanobacteriota</taxon>
        <taxon>Cyanophyceae</taxon>
        <taxon>Nostocales</taxon>
        <taxon>Calotrichaceae</taxon>
        <taxon>Brunnivagina</taxon>
    </lineage>
</organism>
<dbReference type="SUPFAM" id="SSF53448">
    <property type="entry name" value="Nucleotide-diphospho-sugar transferases"/>
    <property type="match status" value="1"/>
</dbReference>
<dbReference type="Gene3D" id="3.90.550.10">
    <property type="entry name" value="Spore Coat Polysaccharide Biosynthesis Protein SpsA, Chain A"/>
    <property type="match status" value="1"/>
</dbReference>
<dbReference type="PANTHER" id="PTHR43179:SF12">
    <property type="entry name" value="GALACTOFURANOSYLTRANSFERASE GLFT2"/>
    <property type="match status" value="1"/>
</dbReference>
<evidence type="ECO:0000259" key="5">
    <source>
        <dbReference type="Pfam" id="PF00535"/>
    </source>
</evidence>
<dbReference type="EMBL" id="NTFS01000258">
    <property type="protein sequence ID" value="PAX52284.1"/>
    <property type="molecule type" value="Genomic_DNA"/>
</dbReference>
<evidence type="ECO:0000313" key="7">
    <source>
        <dbReference type="Proteomes" id="UP000218238"/>
    </source>
</evidence>
<accession>A0A2A2TEV4</accession>
<keyword evidence="3" id="KW-0328">Glycosyltransferase</keyword>
<dbReference type="InterPro" id="IPR001173">
    <property type="entry name" value="Glyco_trans_2-like"/>
</dbReference>
<dbReference type="AlphaFoldDB" id="A0A2A2TEV4"/>
<dbReference type="RefSeq" id="WP_095723406.1">
    <property type="nucleotide sequence ID" value="NZ_NTFS01000258.1"/>
</dbReference>
<feature type="domain" description="Glycosyltransferase 2-like" evidence="5">
    <location>
        <begin position="5"/>
        <end position="172"/>
    </location>
</feature>
<dbReference type="Pfam" id="PF00535">
    <property type="entry name" value="Glycos_transf_2"/>
    <property type="match status" value="1"/>
</dbReference>
<dbReference type="CDD" id="cd00761">
    <property type="entry name" value="Glyco_tranf_GTA_type"/>
    <property type="match status" value="1"/>
</dbReference>
<dbReference type="InterPro" id="IPR029044">
    <property type="entry name" value="Nucleotide-diphossugar_trans"/>
</dbReference>
<evidence type="ECO:0000313" key="6">
    <source>
        <dbReference type="EMBL" id="PAX52284.1"/>
    </source>
</evidence>
<evidence type="ECO:0000256" key="4">
    <source>
        <dbReference type="ARBA" id="ARBA00022679"/>
    </source>
</evidence>
<keyword evidence="4 6" id="KW-0808">Transferase</keyword>
<dbReference type="OrthoDB" id="257969at2"/>
<comment type="pathway">
    <text evidence="1">Cell wall biogenesis; cell wall polysaccharide biosynthesis.</text>
</comment>
<comment type="caution">
    <text evidence="6">The sequence shown here is derived from an EMBL/GenBank/DDBJ whole genome shotgun (WGS) entry which is preliminary data.</text>
</comment>
<protein>
    <submittedName>
        <fullName evidence="6">Glycosyl transferase family A</fullName>
    </submittedName>
</protein>
<reference evidence="6 7" key="1">
    <citation type="submission" date="2017-08" db="EMBL/GenBank/DDBJ databases">
        <title>Draft genome sequence of filamentous cyanobacterium Calothrix elsteri CCALA 953.</title>
        <authorList>
            <person name="Gagunashvili A.N."/>
            <person name="Elster J."/>
            <person name="Andresson O.S."/>
        </authorList>
    </citation>
    <scope>NUCLEOTIDE SEQUENCE [LARGE SCALE GENOMIC DNA]</scope>
    <source>
        <strain evidence="6 7">CCALA 953</strain>
    </source>
</reference>
<evidence type="ECO:0000256" key="3">
    <source>
        <dbReference type="ARBA" id="ARBA00022676"/>
    </source>
</evidence>
<evidence type="ECO:0000256" key="1">
    <source>
        <dbReference type="ARBA" id="ARBA00004776"/>
    </source>
</evidence>
<dbReference type="PANTHER" id="PTHR43179">
    <property type="entry name" value="RHAMNOSYLTRANSFERASE WBBL"/>
    <property type="match status" value="1"/>
</dbReference>
<keyword evidence="7" id="KW-1185">Reference proteome</keyword>